<evidence type="ECO:0000256" key="8">
    <source>
        <dbReference type="ARBA" id="ARBA00023242"/>
    </source>
</evidence>
<dbReference type="GO" id="GO:0005634">
    <property type="term" value="C:nucleus"/>
    <property type="evidence" value="ECO:0007669"/>
    <property type="project" value="UniProtKB-SubCell"/>
</dbReference>
<feature type="compositionally biased region" description="Polar residues" evidence="12">
    <location>
        <begin position="338"/>
        <end position="350"/>
    </location>
</feature>
<comment type="subcellular location">
    <subcellularLocation>
        <location evidence="2">Nucleus</location>
    </subcellularLocation>
</comment>
<evidence type="ECO:0000256" key="7">
    <source>
        <dbReference type="ARBA" id="ARBA00022912"/>
    </source>
</evidence>
<keyword evidence="6" id="KW-0460">Magnesium</keyword>
<evidence type="ECO:0000256" key="4">
    <source>
        <dbReference type="ARBA" id="ARBA00022723"/>
    </source>
</evidence>
<dbReference type="SMART" id="SM00213">
    <property type="entry name" value="UBQ"/>
    <property type="match status" value="1"/>
</dbReference>
<keyword evidence="4" id="KW-0479">Metal-binding</keyword>
<dbReference type="InterPro" id="IPR011943">
    <property type="entry name" value="HAD-SF_hydro_IIID"/>
</dbReference>
<dbReference type="InterPro" id="IPR051658">
    <property type="entry name" value="UBLCP1"/>
</dbReference>
<dbReference type="GO" id="GO:0004722">
    <property type="term" value="F:protein serine/threonine phosphatase activity"/>
    <property type="evidence" value="ECO:0007669"/>
    <property type="project" value="UniProtKB-EC"/>
</dbReference>
<name>A0A9P8A2G3_MORAP</name>
<evidence type="ECO:0000256" key="6">
    <source>
        <dbReference type="ARBA" id="ARBA00022842"/>
    </source>
</evidence>
<dbReference type="Gene3D" id="3.40.50.1000">
    <property type="entry name" value="HAD superfamily/HAD-like"/>
    <property type="match status" value="1"/>
</dbReference>
<reference evidence="15" key="1">
    <citation type="submission" date="2021-07" db="EMBL/GenBank/DDBJ databases">
        <title>Draft genome of Mortierella alpina, strain LL118, isolated from an aspen leaf litter sample.</title>
        <authorList>
            <person name="Yang S."/>
            <person name="Vinatzer B.A."/>
        </authorList>
    </citation>
    <scope>NUCLEOTIDE SEQUENCE</scope>
    <source>
        <strain evidence="15">LL118</strain>
    </source>
</reference>
<feature type="region of interest" description="Disordered" evidence="12">
    <location>
        <begin position="264"/>
        <end position="287"/>
    </location>
</feature>
<feature type="domain" description="FCP1 homology" evidence="14">
    <location>
        <begin position="484"/>
        <end position="647"/>
    </location>
</feature>
<dbReference type="NCBIfam" id="TIGR02245">
    <property type="entry name" value="HAD_IIID1"/>
    <property type="match status" value="1"/>
</dbReference>
<dbReference type="SMART" id="SM00577">
    <property type="entry name" value="CPDc"/>
    <property type="match status" value="1"/>
</dbReference>
<evidence type="ECO:0000256" key="1">
    <source>
        <dbReference type="ARBA" id="ARBA00001946"/>
    </source>
</evidence>
<evidence type="ECO:0000259" key="13">
    <source>
        <dbReference type="PROSITE" id="PS50053"/>
    </source>
</evidence>
<evidence type="ECO:0000256" key="5">
    <source>
        <dbReference type="ARBA" id="ARBA00022801"/>
    </source>
</evidence>
<evidence type="ECO:0000256" key="9">
    <source>
        <dbReference type="ARBA" id="ARBA00032039"/>
    </source>
</evidence>
<dbReference type="InterPro" id="IPR000626">
    <property type="entry name" value="Ubiquitin-like_dom"/>
</dbReference>
<dbReference type="Pfam" id="PF00240">
    <property type="entry name" value="ubiquitin"/>
    <property type="match status" value="1"/>
</dbReference>
<proteinExistence type="predicted"/>
<dbReference type="Gene3D" id="3.10.20.90">
    <property type="entry name" value="Phosphatidylinositol 3-kinase Catalytic Subunit, Chain A, domain 1"/>
    <property type="match status" value="1"/>
</dbReference>
<dbReference type="Proteomes" id="UP000717515">
    <property type="component" value="Unassembled WGS sequence"/>
</dbReference>
<evidence type="ECO:0000259" key="14">
    <source>
        <dbReference type="PROSITE" id="PS50969"/>
    </source>
</evidence>
<dbReference type="AlphaFoldDB" id="A0A9P8A2G3"/>
<evidence type="ECO:0000256" key="3">
    <source>
        <dbReference type="ARBA" id="ARBA00013081"/>
    </source>
</evidence>
<sequence>MDIQVTEACCNTPTTKTTWSKKGVFKSLSKHIDGVERQTYRVGPSSSTRGVVALIDIHGFHPTTVQFLDAISAIDLFKNGPIPDEYMGDMPKLGAWIRGNADYKSSHIDEMIKVAAHDLQTDGCGSIFAVGHCWGTHLAIRAASESDSIFLGVAGPHPTAVTVPLVAGLKCPLAIFPSLDEPDMLPVIKAVNDKGFPVPSVHLRFDDMPHGFCGGRGDWTLPEQNEAAQLVLQRIAEFFIALSQKEASSSPQMLSNTSAAANAALAPDNSNGDQVDRSGLPPKTLSTKLESSTLSGLASDLDLDLSQAEPAVCVTVPVSSLSPAAETHASPAIGSGSADMQSLATPQDDLNQNNKRVISLTAQWNGKKLPFEVDLDYTIGELKNKLMELTNVEPKRQKLMLVRGKLPEDHVILASLSLKNNQTFLMMGTPEAKVIKAPETMPDVLNDLEEDYTPDDEAFASMAQNQKSLRSTIAKCDINIMHPPRPGKKLLVLDLDYTLIDCKALNNPLVEVMRPGLHDFLAVCYEHYDIVIWSQTSWRALEAKVTAIGLLTHDDYKISFVMDISTMFSVMSQRDGKPFKHQVKALDIIWTKFSQFSARNTIHIDDLSRNFAMNPKSGLKIGAFKNGAVSRHSDRELYHLAKYLIHISSHDDFKALDHKSWKGHRKANR</sequence>
<comment type="catalytic activity">
    <reaction evidence="10">
        <text>O-phospho-L-seryl-[protein] + H2O = L-seryl-[protein] + phosphate</text>
        <dbReference type="Rhea" id="RHEA:20629"/>
        <dbReference type="Rhea" id="RHEA-COMP:9863"/>
        <dbReference type="Rhea" id="RHEA-COMP:11604"/>
        <dbReference type="ChEBI" id="CHEBI:15377"/>
        <dbReference type="ChEBI" id="CHEBI:29999"/>
        <dbReference type="ChEBI" id="CHEBI:43474"/>
        <dbReference type="ChEBI" id="CHEBI:83421"/>
        <dbReference type="EC" id="3.1.3.16"/>
    </reaction>
</comment>
<dbReference type="SUPFAM" id="SSF56784">
    <property type="entry name" value="HAD-like"/>
    <property type="match status" value="1"/>
</dbReference>
<keyword evidence="7" id="KW-0904">Protein phosphatase</keyword>
<dbReference type="SUPFAM" id="SSF53474">
    <property type="entry name" value="alpha/beta-Hydrolases"/>
    <property type="match status" value="1"/>
</dbReference>
<dbReference type="CDD" id="cd01813">
    <property type="entry name" value="Ubl_UBLCP1"/>
    <property type="match status" value="1"/>
</dbReference>
<dbReference type="GO" id="GO:0046872">
    <property type="term" value="F:metal ion binding"/>
    <property type="evidence" value="ECO:0007669"/>
    <property type="project" value="UniProtKB-KW"/>
</dbReference>
<accession>A0A9P8A2G3</accession>
<dbReference type="GO" id="GO:0090364">
    <property type="term" value="P:regulation of proteasome assembly"/>
    <property type="evidence" value="ECO:0007669"/>
    <property type="project" value="InterPro"/>
</dbReference>
<evidence type="ECO:0000313" key="15">
    <source>
        <dbReference type="EMBL" id="KAG9323563.1"/>
    </source>
</evidence>
<dbReference type="EC" id="3.1.3.16" evidence="3"/>
<dbReference type="PROSITE" id="PS50969">
    <property type="entry name" value="FCP1"/>
    <property type="match status" value="1"/>
</dbReference>
<dbReference type="Gene3D" id="3.40.50.1820">
    <property type="entry name" value="alpha/beta hydrolase"/>
    <property type="match status" value="1"/>
</dbReference>
<dbReference type="InterPro" id="IPR029058">
    <property type="entry name" value="AB_hydrolase_fold"/>
</dbReference>
<comment type="catalytic activity">
    <reaction evidence="11">
        <text>O-phospho-L-threonyl-[protein] + H2O = L-threonyl-[protein] + phosphate</text>
        <dbReference type="Rhea" id="RHEA:47004"/>
        <dbReference type="Rhea" id="RHEA-COMP:11060"/>
        <dbReference type="Rhea" id="RHEA-COMP:11605"/>
        <dbReference type="ChEBI" id="CHEBI:15377"/>
        <dbReference type="ChEBI" id="CHEBI:30013"/>
        <dbReference type="ChEBI" id="CHEBI:43474"/>
        <dbReference type="ChEBI" id="CHEBI:61977"/>
        <dbReference type="EC" id="3.1.3.16"/>
    </reaction>
</comment>
<feature type="region of interest" description="Disordered" evidence="12">
    <location>
        <begin position="326"/>
        <end position="350"/>
    </location>
</feature>
<protein>
    <recommendedName>
        <fullName evidence="3">protein-serine/threonine phosphatase</fullName>
        <ecNumber evidence="3">3.1.3.16</ecNumber>
    </recommendedName>
    <alternativeName>
        <fullName evidence="9">Nuclear proteasome inhibitor UBLCP1</fullName>
    </alternativeName>
</protein>
<dbReference type="InterPro" id="IPR004274">
    <property type="entry name" value="FCP1_dom"/>
</dbReference>
<keyword evidence="5" id="KW-0378">Hydrolase</keyword>
<dbReference type="Pfam" id="PF03031">
    <property type="entry name" value="NIF"/>
    <property type="match status" value="1"/>
</dbReference>
<evidence type="ECO:0000256" key="12">
    <source>
        <dbReference type="SAM" id="MobiDB-lite"/>
    </source>
</evidence>
<evidence type="ECO:0000313" key="16">
    <source>
        <dbReference type="Proteomes" id="UP000717515"/>
    </source>
</evidence>
<gene>
    <name evidence="15" type="ORF">KVV02_003087</name>
</gene>
<organism evidence="15 16">
    <name type="scientific">Mortierella alpina</name>
    <name type="common">Oleaginous fungus</name>
    <name type="synonym">Mortierella renispora</name>
    <dbReference type="NCBI Taxonomy" id="64518"/>
    <lineage>
        <taxon>Eukaryota</taxon>
        <taxon>Fungi</taxon>
        <taxon>Fungi incertae sedis</taxon>
        <taxon>Mucoromycota</taxon>
        <taxon>Mortierellomycotina</taxon>
        <taxon>Mortierellomycetes</taxon>
        <taxon>Mortierellales</taxon>
        <taxon>Mortierellaceae</taxon>
        <taxon>Mortierella</taxon>
    </lineage>
</organism>
<dbReference type="InterPro" id="IPR029071">
    <property type="entry name" value="Ubiquitin-like_domsf"/>
</dbReference>
<dbReference type="PANTHER" id="PTHR48493:SF1">
    <property type="entry name" value="UBIQUITIN-LIKE DOMAIN-CONTAINING CTD PHOSPHATASE 1"/>
    <property type="match status" value="1"/>
</dbReference>
<comment type="cofactor">
    <cofactor evidence="1">
        <name>Mg(2+)</name>
        <dbReference type="ChEBI" id="CHEBI:18420"/>
    </cofactor>
</comment>
<dbReference type="InterPro" id="IPR023214">
    <property type="entry name" value="HAD_sf"/>
</dbReference>
<dbReference type="SUPFAM" id="SSF54236">
    <property type="entry name" value="Ubiquitin-like"/>
    <property type="match status" value="1"/>
</dbReference>
<dbReference type="PANTHER" id="PTHR48493">
    <property type="entry name" value="UBIQUITIN-LIKE DOMAIN-CONTAINING CTD PHOSPHATASE 1"/>
    <property type="match status" value="1"/>
</dbReference>
<evidence type="ECO:0000256" key="11">
    <source>
        <dbReference type="ARBA" id="ARBA00048336"/>
    </source>
</evidence>
<dbReference type="InterPro" id="IPR036412">
    <property type="entry name" value="HAD-like_sf"/>
</dbReference>
<evidence type="ECO:0000256" key="2">
    <source>
        <dbReference type="ARBA" id="ARBA00004123"/>
    </source>
</evidence>
<dbReference type="EMBL" id="JAIFTL010000096">
    <property type="protein sequence ID" value="KAG9323563.1"/>
    <property type="molecule type" value="Genomic_DNA"/>
</dbReference>
<comment type="caution">
    <text evidence="15">The sequence shown here is derived from an EMBL/GenBank/DDBJ whole genome shotgun (WGS) entry which is preliminary data.</text>
</comment>
<evidence type="ECO:0000256" key="10">
    <source>
        <dbReference type="ARBA" id="ARBA00047761"/>
    </source>
</evidence>
<keyword evidence="8" id="KW-0539">Nucleus</keyword>
<dbReference type="PROSITE" id="PS50053">
    <property type="entry name" value="UBIQUITIN_2"/>
    <property type="match status" value="1"/>
</dbReference>
<feature type="domain" description="Ubiquitin-like" evidence="13">
    <location>
        <begin position="358"/>
        <end position="427"/>
    </location>
</feature>